<dbReference type="InterPro" id="IPR050595">
    <property type="entry name" value="Bact_response_regulator"/>
</dbReference>
<dbReference type="EMBL" id="JAGDEL010000014">
    <property type="protein sequence ID" value="MBO1513419.1"/>
    <property type="molecule type" value="Genomic_DNA"/>
</dbReference>
<protein>
    <submittedName>
        <fullName evidence="4">Response regulator</fullName>
    </submittedName>
</protein>
<evidence type="ECO:0000313" key="5">
    <source>
        <dbReference type="Proteomes" id="UP000663981"/>
    </source>
</evidence>
<dbReference type="Gene3D" id="3.40.50.2300">
    <property type="match status" value="1"/>
</dbReference>
<proteinExistence type="predicted"/>
<name>A0ABS3N571_9BACI</name>
<accession>A0ABS3N571</accession>
<dbReference type="SUPFAM" id="SSF52172">
    <property type="entry name" value="CheY-like"/>
    <property type="match status" value="1"/>
</dbReference>
<dbReference type="PROSITE" id="PS50110">
    <property type="entry name" value="RESPONSE_REGULATORY"/>
    <property type="match status" value="1"/>
</dbReference>
<dbReference type="InterPro" id="IPR011006">
    <property type="entry name" value="CheY-like_superfamily"/>
</dbReference>
<organism evidence="4 5">
    <name type="scientific">Metabacillus bambusae</name>
    <dbReference type="NCBI Taxonomy" id="2795218"/>
    <lineage>
        <taxon>Bacteria</taxon>
        <taxon>Bacillati</taxon>
        <taxon>Bacillota</taxon>
        <taxon>Bacilli</taxon>
        <taxon>Bacillales</taxon>
        <taxon>Bacillaceae</taxon>
        <taxon>Metabacillus</taxon>
    </lineage>
</organism>
<dbReference type="PANTHER" id="PTHR44591">
    <property type="entry name" value="STRESS RESPONSE REGULATOR PROTEIN 1"/>
    <property type="match status" value="1"/>
</dbReference>
<keyword evidence="1 2" id="KW-0597">Phosphoprotein</keyword>
<dbReference type="RefSeq" id="WP_207980378.1">
    <property type="nucleotide sequence ID" value="NZ_JAGDEL010000014.1"/>
</dbReference>
<evidence type="ECO:0000259" key="3">
    <source>
        <dbReference type="PROSITE" id="PS50110"/>
    </source>
</evidence>
<dbReference type="Proteomes" id="UP000663981">
    <property type="component" value="Unassembled WGS sequence"/>
</dbReference>
<evidence type="ECO:0000256" key="2">
    <source>
        <dbReference type="PROSITE-ProRule" id="PRU00169"/>
    </source>
</evidence>
<feature type="domain" description="Response regulatory" evidence="3">
    <location>
        <begin position="3"/>
        <end position="75"/>
    </location>
</feature>
<dbReference type="InterPro" id="IPR001789">
    <property type="entry name" value="Sig_transdc_resp-reg_receiver"/>
</dbReference>
<evidence type="ECO:0000256" key="1">
    <source>
        <dbReference type="ARBA" id="ARBA00022553"/>
    </source>
</evidence>
<evidence type="ECO:0000313" key="4">
    <source>
        <dbReference type="EMBL" id="MBO1513419.1"/>
    </source>
</evidence>
<keyword evidence="5" id="KW-1185">Reference proteome</keyword>
<dbReference type="Pfam" id="PF00072">
    <property type="entry name" value="Response_reg"/>
    <property type="match status" value="1"/>
</dbReference>
<dbReference type="PANTHER" id="PTHR44591:SF3">
    <property type="entry name" value="RESPONSE REGULATORY DOMAIN-CONTAINING PROTEIN"/>
    <property type="match status" value="1"/>
</dbReference>
<comment type="caution">
    <text evidence="4">The sequence shown here is derived from an EMBL/GenBank/DDBJ whole genome shotgun (WGS) entry which is preliminary data.</text>
</comment>
<reference evidence="4 5" key="1">
    <citation type="submission" date="2021-03" db="EMBL/GenBank/DDBJ databases">
        <title>Whole genome sequence of Metabacillus bambusae BG109.</title>
        <authorList>
            <person name="Jeong J.W."/>
        </authorList>
    </citation>
    <scope>NUCLEOTIDE SEQUENCE [LARGE SCALE GENOMIC DNA]</scope>
    <source>
        <strain evidence="4 5">BG109</strain>
    </source>
</reference>
<sequence>MYRILIVDDEPVIRKGITSFIDLKKEEITVDDQYANGAEALAALKKQPYDILITDIKMPLIGGIELTKQALELYP</sequence>
<feature type="modified residue" description="4-aspartylphosphate" evidence="2">
    <location>
        <position position="55"/>
    </location>
</feature>
<gene>
    <name evidence="4" type="ORF">I7822_17345</name>
</gene>